<evidence type="ECO:0000313" key="3">
    <source>
        <dbReference type="Proteomes" id="UP001604277"/>
    </source>
</evidence>
<evidence type="ECO:0000256" key="1">
    <source>
        <dbReference type="SAM" id="MobiDB-lite"/>
    </source>
</evidence>
<dbReference type="AlphaFoldDB" id="A0ABD1WV32"/>
<name>A0ABD1WV32_9LAMI</name>
<sequence>MASLVETSIPAQSGKAKSMPGANHPADKEGDWDLKTPQINPTLSDYTRVGTDNVGSCGVAVLLEGEHKDQLQTRGVTNVNQLHRIDFPTWFHTKVGVKTKTTEVQSKLANVTLVDANKNQGAFSLQESCVILFCCIETGEIPDDTTVTSASRTIITP</sequence>
<protein>
    <submittedName>
        <fullName evidence="2">Uncharacterized protein</fullName>
    </submittedName>
</protein>
<proteinExistence type="predicted"/>
<keyword evidence="3" id="KW-1185">Reference proteome</keyword>
<feature type="region of interest" description="Disordered" evidence="1">
    <location>
        <begin position="1"/>
        <end position="36"/>
    </location>
</feature>
<feature type="compositionally biased region" description="Polar residues" evidence="1">
    <location>
        <begin position="1"/>
        <end position="11"/>
    </location>
</feature>
<feature type="compositionally biased region" description="Basic and acidic residues" evidence="1">
    <location>
        <begin position="25"/>
        <end position="34"/>
    </location>
</feature>
<comment type="caution">
    <text evidence="2">The sequence shown here is derived from an EMBL/GenBank/DDBJ whole genome shotgun (WGS) entry which is preliminary data.</text>
</comment>
<evidence type="ECO:0000313" key="2">
    <source>
        <dbReference type="EMBL" id="KAL2553442.1"/>
    </source>
</evidence>
<accession>A0ABD1WV32</accession>
<reference evidence="3" key="1">
    <citation type="submission" date="2024-07" db="EMBL/GenBank/DDBJ databases">
        <title>Two chromosome-level genome assemblies of Korean endemic species Abeliophyllum distichum and Forsythia ovata (Oleaceae).</title>
        <authorList>
            <person name="Jang H."/>
        </authorList>
    </citation>
    <scope>NUCLEOTIDE SEQUENCE [LARGE SCALE GENOMIC DNA]</scope>
</reference>
<dbReference type="Proteomes" id="UP001604277">
    <property type="component" value="Unassembled WGS sequence"/>
</dbReference>
<organism evidence="2 3">
    <name type="scientific">Forsythia ovata</name>
    <dbReference type="NCBI Taxonomy" id="205694"/>
    <lineage>
        <taxon>Eukaryota</taxon>
        <taxon>Viridiplantae</taxon>
        <taxon>Streptophyta</taxon>
        <taxon>Embryophyta</taxon>
        <taxon>Tracheophyta</taxon>
        <taxon>Spermatophyta</taxon>
        <taxon>Magnoliopsida</taxon>
        <taxon>eudicotyledons</taxon>
        <taxon>Gunneridae</taxon>
        <taxon>Pentapetalae</taxon>
        <taxon>asterids</taxon>
        <taxon>lamiids</taxon>
        <taxon>Lamiales</taxon>
        <taxon>Oleaceae</taxon>
        <taxon>Forsythieae</taxon>
        <taxon>Forsythia</taxon>
    </lineage>
</organism>
<dbReference type="EMBL" id="JBFOLJ010000002">
    <property type="protein sequence ID" value="KAL2553442.1"/>
    <property type="molecule type" value="Genomic_DNA"/>
</dbReference>
<gene>
    <name evidence="2" type="ORF">Fot_07061</name>
</gene>